<organism evidence="1 2">
    <name type="scientific">Candidatus Hakubella thermalkaliphila</name>
    <dbReference type="NCBI Taxonomy" id="2754717"/>
    <lineage>
        <taxon>Bacteria</taxon>
        <taxon>Bacillati</taxon>
        <taxon>Actinomycetota</taxon>
        <taxon>Actinomycetota incertae sedis</taxon>
        <taxon>Candidatus Hakubellales</taxon>
        <taxon>Candidatus Hakubellaceae</taxon>
        <taxon>Candidatus Hakubella</taxon>
    </lineage>
</organism>
<proteinExistence type="predicted"/>
<reference evidence="1 2" key="1">
    <citation type="journal article" date="2020" name="Front. Microbiol.">
        <title>Single-cell genomics of novel Actinobacteria with the Wood-Ljungdahl pathway discovered in a serpentinizing system.</title>
        <authorList>
            <person name="Merino N."/>
            <person name="Kawai M."/>
            <person name="Boyd E.S."/>
            <person name="Colman D.R."/>
            <person name="McGlynn S.E."/>
            <person name="Nealson K.H."/>
            <person name="Kurokawa K."/>
            <person name="Hongoh Y."/>
        </authorList>
    </citation>
    <scope>NUCLEOTIDE SEQUENCE [LARGE SCALE GENOMIC DNA]</scope>
    <source>
        <strain evidence="1 2">S43</strain>
    </source>
</reference>
<dbReference type="EMBL" id="BLSB01000207">
    <property type="protein sequence ID" value="GFP35766.1"/>
    <property type="molecule type" value="Genomic_DNA"/>
</dbReference>
<dbReference type="Proteomes" id="UP000576480">
    <property type="component" value="Unassembled WGS sequence"/>
</dbReference>
<accession>A0A6V8PXG6</accession>
<sequence>MKSSAMPFKNGSRYAKVYFQDR</sequence>
<evidence type="ECO:0000313" key="1">
    <source>
        <dbReference type="EMBL" id="GFP35766.1"/>
    </source>
</evidence>
<gene>
    <name evidence="1" type="ORF">HKBW3S43_01555</name>
</gene>
<name>A0A6V8PXG6_9ACTN</name>
<comment type="caution">
    <text evidence="1">The sequence shown here is derived from an EMBL/GenBank/DDBJ whole genome shotgun (WGS) entry which is preliminary data.</text>
</comment>
<dbReference type="AlphaFoldDB" id="A0A6V8PXG6"/>
<feature type="non-terminal residue" evidence="1">
    <location>
        <position position="22"/>
    </location>
</feature>
<protein>
    <submittedName>
        <fullName evidence="1">Uncharacterized protein</fullName>
    </submittedName>
</protein>
<evidence type="ECO:0000313" key="2">
    <source>
        <dbReference type="Proteomes" id="UP000576480"/>
    </source>
</evidence>